<name>A0A6M6JVQ9_9PSEU</name>
<dbReference type="NCBIfam" id="TIGR02937">
    <property type="entry name" value="sigma70-ECF"/>
    <property type="match status" value="1"/>
</dbReference>
<dbReference type="RefSeq" id="WP_172167470.1">
    <property type="nucleotide sequence ID" value="NZ_CP053564.1"/>
</dbReference>
<gene>
    <name evidence="7" type="ORF">HOP40_34420</name>
</gene>
<dbReference type="SUPFAM" id="SSF88659">
    <property type="entry name" value="Sigma3 and sigma4 domains of RNA polymerase sigma factors"/>
    <property type="match status" value="1"/>
</dbReference>
<dbReference type="InterPro" id="IPR013325">
    <property type="entry name" value="RNA_pol_sigma_r2"/>
</dbReference>
<proteinExistence type="inferred from homology"/>
<dbReference type="Pfam" id="PF04542">
    <property type="entry name" value="Sigma70_r2"/>
    <property type="match status" value="1"/>
</dbReference>
<keyword evidence="8" id="KW-1185">Reference proteome</keyword>
<sequence length="195" mass="21280">MQTTTIEQTTEQTGPDTTDLLRAAAEGAPGAWDELVRRYTPLLRSRTHGFRLQEADALDVAQATWLRLAENLHRIHTPEHLGGWLATVVSRECIRLLRHGSRTIPADEPLAAAADPRPGPEDVVVDADTCAALRTALDALPARRRALVTALFTDDRRPYVEIARDLGMAVGSLGPTRARALTDLRRLLDLAGVVA</sequence>
<protein>
    <submittedName>
        <fullName evidence="7">Sigma-70 family RNA polymerase sigma factor</fullName>
    </submittedName>
</protein>
<dbReference type="GO" id="GO:0016987">
    <property type="term" value="F:sigma factor activity"/>
    <property type="evidence" value="ECO:0007669"/>
    <property type="project" value="UniProtKB-KW"/>
</dbReference>
<keyword evidence="3" id="KW-0731">Sigma factor</keyword>
<reference evidence="7 8" key="1">
    <citation type="submission" date="2020-05" db="EMBL/GenBank/DDBJ databases">
        <authorList>
            <person name="Mo P."/>
        </authorList>
    </citation>
    <scope>NUCLEOTIDE SEQUENCE [LARGE SCALE GENOMIC DNA]</scope>
    <source>
        <strain evidence="7 8">Gen01</strain>
    </source>
</reference>
<dbReference type="InterPro" id="IPR039425">
    <property type="entry name" value="RNA_pol_sigma-70-like"/>
</dbReference>
<evidence type="ECO:0000313" key="7">
    <source>
        <dbReference type="EMBL" id="QJY50221.1"/>
    </source>
</evidence>
<accession>A0A6M6JVQ9</accession>
<evidence type="ECO:0000256" key="4">
    <source>
        <dbReference type="ARBA" id="ARBA00023125"/>
    </source>
</evidence>
<dbReference type="Gene3D" id="1.10.1740.10">
    <property type="match status" value="1"/>
</dbReference>
<keyword evidence="5" id="KW-0804">Transcription</keyword>
<dbReference type="SUPFAM" id="SSF88946">
    <property type="entry name" value="Sigma2 domain of RNA polymerase sigma factors"/>
    <property type="match status" value="1"/>
</dbReference>
<evidence type="ECO:0000313" key="8">
    <source>
        <dbReference type="Proteomes" id="UP000505377"/>
    </source>
</evidence>
<dbReference type="InterPro" id="IPR014284">
    <property type="entry name" value="RNA_pol_sigma-70_dom"/>
</dbReference>
<dbReference type="GO" id="GO:0006352">
    <property type="term" value="P:DNA-templated transcription initiation"/>
    <property type="evidence" value="ECO:0007669"/>
    <property type="project" value="InterPro"/>
</dbReference>
<evidence type="ECO:0000256" key="1">
    <source>
        <dbReference type="ARBA" id="ARBA00010641"/>
    </source>
</evidence>
<dbReference type="InterPro" id="IPR013324">
    <property type="entry name" value="RNA_pol_sigma_r3/r4-like"/>
</dbReference>
<comment type="similarity">
    <text evidence="1">Belongs to the sigma-70 factor family. ECF subfamily.</text>
</comment>
<evidence type="ECO:0000256" key="5">
    <source>
        <dbReference type="ARBA" id="ARBA00023163"/>
    </source>
</evidence>
<dbReference type="InterPro" id="IPR007627">
    <property type="entry name" value="RNA_pol_sigma70_r2"/>
</dbReference>
<dbReference type="PANTHER" id="PTHR43133:SF8">
    <property type="entry name" value="RNA POLYMERASE SIGMA FACTOR HI_1459-RELATED"/>
    <property type="match status" value="1"/>
</dbReference>
<dbReference type="KEGG" id="pbro:HOP40_34420"/>
<evidence type="ECO:0000256" key="2">
    <source>
        <dbReference type="ARBA" id="ARBA00023015"/>
    </source>
</evidence>
<dbReference type="EMBL" id="CP053564">
    <property type="protein sequence ID" value="QJY50221.1"/>
    <property type="molecule type" value="Genomic_DNA"/>
</dbReference>
<dbReference type="AlphaFoldDB" id="A0A6M6JVQ9"/>
<keyword evidence="4" id="KW-0238">DNA-binding</keyword>
<dbReference type="GO" id="GO:0003677">
    <property type="term" value="F:DNA binding"/>
    <property type="evidence" value="ECO:0007669"/>
    <property type="project" value="UniProtKB-KW"/>
</dbReference>
<dbReference type="InterPro" id="IPR036388">
    <property type="entry name" value="WH-like_DNA-bd_sf"/>
</dbReference>
<evidence type="ECO:0000256" key="3">
    <source>
        <dbReference type="ARBA" id="ARBA00023082"/>
    </source>
</evidence>
<feature type="domain" description="RNA polymerase sigma-70 region 2" evidence="6">
    <location>
        <begin position="35"/>
        <end position="102"/>
    </location>
</feature>
<dbReference type="PANTHER" id="PTHR43133">
    <property type="entry name" value="RNA POLYMERASE ECF-TYPE SIGMA FACTO"/>
    <property type="match status" value="1"/>
</dbReference>
<keyword evidence="2" id="KW-0805">Transcription regulation</keyword>
<evidence type="ECO:0000259" key="6">
    <source>
        <dbReference type="Pfam" id="PF04542"/>
    </source>
</evidence>
<dbReference type="Gene3D" id="1.10.10.10">
    <property type="entry name" value="Winged helix-like DNA-binding domain superfamily/Winged helix DNA-binding domain"/>
    <property type="match status" value="1"/>
</dbReference>
<dbReference type="Proteomes" id="UP000505377">
    <property type="component" value="Chromosome"/>
</dbReference>
<organism evidence="7 8">
    <name type="scientific">Pseudonocardia broussonetiae</name>
    <dbReference type="NCBI Taxonomy" id="2736640"/>
    <lineage>
        <taxon>Bacteria</taxon>
        <taxon>Bacillati</taxon>
        <taxon>Actinomycetota</taxon>
        <taxon>Actinomycetes</taxon>
        <taxon>Pseudonocardiales</taxon>
        <taxon>Pseudonocardiaceae</taxon>
        <taxon>Pseudonocardia</taxon>
    </lineage>
</organism>